<evidence type="ECO:0000313" key="5">
    <source>
        <dbReference type="Proteomes" id="UP000182200"/>
    </source>
</evidence>
<accession>A0A0P1MJ49</accession>
<proteinExistence type="predicted"/>
<keyword evidence="5" id="KW-1185">Reference proteome</keyword>
<dbReference type="InterPro" id="IPR011042">
    <property type="entry name" value="6-blade_b-propeller_TolB-like"/>
</dbReference>
<evidence type="ECO:0000313" key="4">
    <source>
        <dbReference type="Proteomes" id="UP000182011"/>
    </source>
</evidence>
<feature type="chain" id="PRO_5010266826" evidence="1">
    <location>
        <begin position="19"/>
        <end position="330"/>
    </location>
</feature>
<evidence type="ECO:0000256" key="1">
    <source>
        <dbReference type="SAM" id="SignalP"/>
    </source>
</evidence>
<dbReference type="RefSeq" id="WP_075426447.1">
    <property type="nucleotide sequence ID" value="NZ_CZVI01000016.1"/>
</dbReference>
<dbReference type="Proteomes" id="UP000182200">
    <property type="component" value="Unassembled WGS sequence"/>
</dbReference>
<dbReference type="Proteomes" id="UP000182011">
    <property type="component" value="Unassembled WGS sequence"/>
</dbReference>
<accession>A0A0S4N499</accession>
<dbReference type="Gene3D" id="2.120.10.30">
    <property type="entry name" value="TolB, C-terminal domain"/>
    <property type="match status" value="1"/>
</dbReference>
<keyword evidence="1" id="KW-0732">Signal</keyword>
<accession>A0A0N7MQ87</accession>
<feature type="signal peptide" evidence="1">
    <location>
        <begin position="1"/>
        <end position="18"/>
    </location>
</feature>
<dbReference type="AlphaFoldDB" id="A0A0P1MJ49"/>
<dbReference type="STRING" id="1633631.GCA_001442925_01354"/>
<accession>A0A0P1P8D1</accession>
<dbReference type="EMBL" id="CZVI01000016">
    <property type="protein sequence ID" value="CUS88733.1"/>
    <property type="molecule type" value="Genomic_DNA"/>
</dbReference>
<dbReference type="SUPFAM" id="SSF101898">
    <property type="entry name" value="NHL repeat"/>
    <property type="match status" value="1"/>
</dbReference>
<organism evidence="3 4">
    <name type="scientific">Candidatus Kryptonium thompsonii</name>
    <dbReference type="NCBI Taxonomy" id="1633631"/>
    <lineage>
        <taxon>Bacteria</taxon>
        <taxon>Pseudomonadati</taxon>
        <taxon>Candidatus Kryptoniota</taxon>
        <taxon>Candidatus Kryptonium</taxon>
    </lineage>
</organism>
<reference evidence="3" key="2">
    <citation type="submission" date="2015-11" db="EMBL/GenBank/DDBJ databases">
        <authorList>
            <person name="Zhang Y."/>
            <person name="Guo Z."/>
        </authorList>
    </citation>
    <scope>NUCLEOTIDE SEQUENCE [LARGE SCALE GENOMIC DNA]</scope>
    <source>
        <strain evidence="3">JGI-4</strain>
    </source>
</reference>
<evidence type="ECO:0000313" key="2">
    <source>
        <dbReference type="EMBL" id="CUS88733.1"/>
    </source>
</evidence>
<dbReference type="EMBL" id="FAOP01000005">
    <property type="protein sequence ID" value="CUU05829.1"/>
    <property type="molecule type" value="Genomic_DNA"/>
</dbReference>
<gene>
    <name evidence="3" type="ORF">JGI4_01359</name>
    <name evidence="2" type="ORF">JGI8_01234</name>
</gene>
<accession>A0A0P1P2N0</accession>
<accession>A0A0P1M4B6</accession>
<name>A0A0P1MJ49_9BACT</name>
<protein>
    <submittedName>
        <fullName evidence="3">Uncharacterized protein</fullName>
    </submittedName>
</protein>
<sequence length="330" mass="37758">MKILLLLFLIINHTDALAFQISTKQIKLQEKLTIGNEKGNLIFEVHSIGHLQDGSLIISDKLDYKLKKINKFGKIVLQVGKRGKNPGEFTQGPSQIDVYKNIVAVAEFSSRRVHIFSDNLEYKSSFYAPDIVFRLKFDRDGNIWLGVVSYYRKNQNLVKVNRKGTVLKSIKLKNSRNVKEIGNEIWNFFDFAINPTNGDIIVAYNFRNKIEIRDSAGNFKSEFTIPGIPESRKKIISTGGLFGKKIEVPEDLVFSSLWVNGEGYIFILIGDVASSPKRDVFVLNDKGEIITSFKLPQQSSWISFDQDGYLYTIENQRTIVKKYKMIYHGR</sequence>
<evidence type="ECO:0000313" key="3">
    <source>
        <dbReference type="EMBL" id="CUU05829.1"/>
    </source>
</evidence>
<reference evidence="4 5" key="1">
    <citation type="submission" date="2015-11" db="EMBL/GenBank/DDBJ databases">
        <authorList>
            <person name="Varghese N."/>
        </authorList>
    </citation>
    <scope>NUCLEOTIDE SEQUENCE [LARGE SCALE GENOMIC DNA]</scope>
    <source>
        <strain evidence="2 5">JGI-8</strain>
    </source>
</reference>